<comment type="caution">
    <text evidence="2">The sequence shown here is derived from an EMBL/GenBank/DDBJ whole genome shotgun (WGS) entry which is preliminary data.</text>
</comment>
<sequence length="226" mass="25690">MDVDGRTQTNEQDKKACRRMWTKEEEETLLSIMDEIVANGGRADCGSFKAGTLKVIESCLTNILPNCGLKASPLIESKHHKQAKGWTDKPFPLYERLAYIFEKDCVMGKTTYTSENLAVDIEADDNFDNEFEIPGNFSPISVNQIDSNQPMHPTSSQPLSKKRSRSGDPIVRSMDRFANVMKDAIEKTNDTLDKFCQALARNKMTKNQVMQLICRKCNFFSRIKYV</sequence>
<keyword evidence="3" id="KW-1185">Reference proteome</keyword>
<accession>A0AAD5IHW7</accession>
<dbReference type="PANTHER" id="PTHR46250:SF15">
    <property type="entry name" value="OS01G0523800 PROTEIN"/>
    <property type="match status" value="1"/>
</dbReference>
<evidence type="ECO:0000313" key="3">
    <source>
        <dbReference type="Proteomes" id="UP001064489"/>
    </source>
</evidence>
<evidence type="ECO:0000313" key="2">
    <source>
        <dbReference type="EMBL" id="KAI9165119.1"/>
    </source>
</evidence>
<organism evidence="2 3">
    <name type="scientific">Acer negundo</name>
    <name type="common">Box elder</name>
    <dbReference type="NCBI Taxonomy" id="4023"/>
    <lineage>
        <taxon>Eukaryota</taxon>
        <taxon>Viridiplantae</taxon>
        <taxon>Streptophyta</taxon>
        <taxon>Embryophyta</taxon>
        <taxon>Tracheophyta</taxon>
        <taxon>Spermatophyta</taxon>
        <taxon>Magnoliopsida</taxon>
        <taxon>eudicotyledons</taxon>
        <taxon>Gunneridae</taxon>
        <taxon>Pentapetalae</taxon>
        <taxon>rosids</taxon>
        <taxon>malvids</taxon>
        <taxon>Sapindales</taxon>
        <taxon>Sapindaceae</taxon>
        <taxon>Hippocastanoideae</taxon>
        <taxon>Acereae</taxon>
        <taxon>Acer</taxon>
    </lineage>
</organism>
<dbReference type="EMBL" id="JAJSOW010000105">
    <property type="protein sequence ID" value="KAI9165119.1"/>
    <property type="molecule type" value="Genomic_DNA"/>
</dbReference>
<feature type="region of interest" description="Disordered" evidence="1">
    <location>
        <begin position="142"/>
        <end position="168"/>
    </location>
</feature>
<proteinExistence type="predicted"/>
<dbReference type="AlphaFoldDB" id="A0AAD5IHW7"/>
<reference evidence="2" key="1">
    <citation type="journal article" date="2022" name="Plant J.">
        <title>Strategies of tolerance reflected in two North American maple genomes.</title>
        <authorList>
            <person name="McEvoy S.L."/>
            <person name="Sezen U.U."/>
            <person name="Trouern-Trend A."/>
            <person name="McMahon S.M."/>
            <person name="Schaberg P.G."/>
            <person name="Yang J."/>
            <person name="Wegrzyn J.L."/>
            <person name="Swenson N.G."/>
        </authorList>
    </citation>
    <scope>NUCLEOTIDE SEQUENCE</scope>
    <source>
        <strain evidence="2">91603</strain>
    </source>
</reference>
<feature type="compositionally biased region" description="Polar residues" evidence="1">
    <location>
        <begin position="142"/>
        <end position="159"/>
    </location>
</feature>
<dbReference type="Proteomes" id="UP001064489">
    <property type="component" value="Chromosome 10"/>
</dbReference>
<evidence type="ECO:0008006" key="4">
    <source>
        <dbReference type="Google" id="ProtNLM"/>
    </source>
</evidence>
<name>A0AAD5IHW7_ACENE</name>
<dbReference type="PANTHER" id="PTHR46250">
    <property type="entry name" value="MYB/SANT-LIKE DNA-BINDING DOMAIN PROTEIN-RELATED"/>
    <property type="match status" value="1"/>
</dbReference>
<reference evidence="2" key="2">
    <citation type="submission" date="2023-02" db="EMBL/GenBank/DDBJ databases">
        <authorList>
            <person name="Swenson N.G."/>
            <person name="Wegrzyn J.L."/>
            <person name="Mcevoy S.L."/>
        </authorList>
    </citation>
    <scope>NUCLEOTIDE SEQUENCE</scope>
    <source>
        <strain evidence="2">91603</strain>
        <tissue evidence="2">Leaf</tissue>
    </source>
</reference>
<protein>
    <recommendedName>
        <fullName evidence="4">Myb/SANT-like domain-containing protein</fullName>
    </recommendedName>
</protein>
<gene>
    <name evidence="2" type="ORF">LWI28_008166</name>
</gene>
<evidence type="ECO:0000256" key="1">
    <source>
        <dbReference type="SAM" id="MobiDB-lite"/>
    </source>
</evidence>